<evidence type="ECO:0000256" key="18">
    <source>
        <dbReference type="HAMAP-Rule" id="MF_01966"/>
    </source>
</evidence>
<keyword evidence="8 17" id="KW-0521">NADP</keyword>
<dbReference type="InterPro" id="IPR004443">
    <property type="entry name" value="YjeF_N_dom"/>
</dbReference>
<evidence type="ECO:0000256" key="15">
    <source>
        <dbReference type="ARBA" id="ARBA00048238"/>
    </source>
</evidence>
<feature type="binding site" evidence="17">
    <location>
        <position position="440"/>
    </location>
    <ligand>
        <name>AMP</name>
        <dbReference type="ChEBI" id="CHEBI:456215"/>
    </ligand>
</feature>
<evidence type="ECO:0000256" key="3">
    <source>
        <dbReference type="ARBA" id="ARBA00006001"/>
    </source>
</evidence>
<comment type="subunit">
    <text evidence="17">Homotetramer.</text>
</comment>
<comment type="similarity">
    <text evidence="18">Belongs to the NnrE/AIBP family.</text>
</comment>
<comment type="similarity">
    <text evidence="17">Belongs to the NnrD/CARKD family.</text>
</comment>
<comment type="function">
    <text evidence="14 19">Bifunctional enzyme that catalyzes the epimerization of the S- and R-forms of NAD(P)HX and the dehydration of the S-form of NAD(P)HX at the expense of ADP, which is converted to AMP. This allows the repair of both epimers of NAD(P)HX, a damaged form of NAD(P)H that is a result of enzymatic or heat-dependent hydration.</text>
</comment>
<feature type="binding site" evidence="18">
    <location>
        <position position="166"/>
    </location>
    <ligand>
        <name>(6S)-NADPHX</name>
        <dbReference type="ChEBI" id="CHEBI:64076"/>
    </ligand>
</feature>
<keyword evidence="12 17" id="KW-0456">Lyase</keyword>
<feature type="binding site" evidence="18">
    <location>
        <position position="169"/>
    </location>
    <ligand>
        <name>K(+)</name>
        <dbReference type="ChEBI" id="CHEBI:29103"/>
    </ligand>
</feature>
<evidence type="ECO:0000256" key="5">
    <source>
        <dbReference type="ARBA" id="ARBA00022723"/>
    </source>
</evidence>
<evidence type="ECO:0000256" key="9">
    <source>
        <dbReference type="ARBA" id="ARBA00022958"/>
    </source>
</evidence>
<dbReference type="KEGG" id="tbd:Tbd_0626"/>
<dbReference type="AlphaFoldDB" id="Q3SF10"/>
<feature type="binding site" evidence="18">
    <location>
        <begin position="137"/>
        <end position="143"/>
    </location>
    <ligand>
        <name>(6S)-NADPHX</name>
        <dbReference type="ChEBI" id="CHEBI:64076"/>
    </ligand>
</feature>
<evidence type="ECO:0000256" key="1">
    <source>
        <dbReference type="ARBA" id="ARBA00000013"/>
    </source>
</evidence>
<dbReference type="STRING" id="292415.Tbd_0626"/>
<proteinExistence type="inferred from homology"/>
<keyword evidence="10 17" id="KW-0520">NAD</keyword>
<name>Q3SF10_THIDA</name>
<dbReference type="HOGENOM" id="CLU_024853_4_3_4"/>
<feature type="domain" description="YjeF N-terminal" evidence="21">
    <location>
        <begin position="23"/>
        <end position="223"/>
    </location>
</feature>
<comment type="caution">
    <text evidence="18">Lacks conserved residue(s) required for the propagation of feature annotation.</text>
</comment>
<evidence type="ECO:0000256" key="16">
    <source>
        <dbReference type="ARBA" id="ARBA00049209"/>
    </source>
</evidence>
<evidence type="ECO:0000256" key="10">
    <source>
        <dbReference type="ARBA" id="ARBA00023027"/>
    </source>
</evidence>
<evidence type="ECO:0000256" key="4">
    <source>
        <dbReference type="ARBA" id="ARBA00009524"/>
    </source>
</evidence>
<dbReference type="eggNOG" id="COG0062">
    <property type="taxonomic scope" value="Bacteria"/>
</dbReference>
<dbReference type="PROSITE" id="PS51385">
    <property type="entry name" value="YJEF_N"/>
    <property type="match status" value="1"/>
</dbReference>
<dbReference type="GO" id="GO:0052856">
    <property type="term" value="F:NAD(P)HX epimerase activity"/>
    <property type="evidence" value="ECO:0007669"/>
    <property type="project" value="UniProtKB-UniRule"/>
</dbReference>
<comment type="cofactor">
    <cofactor evidence="18 19">
        <name>K(+)</name>
        <dbReference type="ChEBI" id="CHEBI:29103"/>
    </cofactor>
    <text evidence="18 19">Binds 1 potassium ion per subunit.</text>
</comment>
<keyword evidence="7 17" id="KW-0067">ATP-binding</keyword>
<evidence type="ECO:0000256" key="8">
    <source>
        <dbReference type="ARBA" id="ARBA00022857"/>
    </source>
</evidence>
<feature type="binding site" evidence="17">
    <location>
        <position position="321"/>
    </location>
    <ligand>
        <name>(6S)-NADPHX</name>
        <dbReference type="ChEBI" id="CHEBI:64076"/>
    </ligand>
</feature>
<evidence type="ECO:0000256" key="2">
    <source>
        <dbReference type="ARBA" id="ARBA00000909"/>
    </source>
</evidence>
<feature type="binding site" evidence="18">
    <location>
        <begin position="71"/>
        <end position="75"/>
    </location>
    <ligand>
        <name>(6S)-NADPHX</name>
        <dbReference type="ChEBI" id="CHEBI:64076"/>
    </ligand>
</feature>
<evidence type="ECO:0000256" key="11">
    <source>
        <dbReference type="ARBA" id="ARBA00023235"/>
    </source>
</evidence>
<dbReference type="GO" id="GO:0005524">
    <property type="term" value="F:ATP binding"/>
    <property type="evidence" value="ECO:0007669"/>
    <property type="project" value="UniProtKB-UniRule"/>
</dbReference>
<feature type="binding site" evidence="17">
    <location>
        <begin position="411"/>
        <end position="415"/>
    </location>
    <ligand>
        <name>AMP</name>
        <dbReference type="ChEBI" id="CHEBI:456215"/>
    </ligand>
</feature>
<keyword evidence="9 18" id="KW-0630">Potassium</keyword>
<dbReference type="PROSITE" id="PS51383">
    <property type="entry name" value="YJEF_C_3"/>
    <property type="match status" value="1"/>
</dbReference>
<evidence type="ECO:0000256" key="19">
    <source>
        <dbReference type="PIRNR" id="PIRNR017184"/>
    </source>
</evidence>
<dbReference type="InterPro" id="IPR000631">
    <property type="entry name" value="CARKD"/>
</dbReference>
<feature type="binding site" evidence="18">
    <location>
        <position position="133"/>
    </location>
    <ligand>
        <name>K(+)</name>
        <dbReference type="ChEBI" id="CHEBI:29103"/>
    </ligand>
</feature>
<dbReference type="NCBIfam" id="TIGR00197">
    <property type="entry name" value="yjeF_nterm"/>
    <property type="match status" value="1"/>
</dbReference>
<gene>
    <name evidence="18" type="primary">nnrE</name>
    <name evidence="17" type="synonym">nnrD</name>
    <name evidence="22" type="ordered locus">Tbd_0626</name>
</gene>
<comment type="function">
    <text evidence="18">Catalyzes the epimerization of the S- and R-forms of NAD(P)HX, a damaged form of NAD(P)H that is a result of enzymatic or heat-dependent hydration. This is a prerequisite for the S-specific NAD(P)H-hydrate dehydratase to allow the repair of both epimers of NAD(P)HX.</text>
</comment>
<comment type="cofactor">
    <cofactor evidence="17">
        <name>Mg(2+)</name>
        <dbReference type="ChEBI" id="CHEBI:18420"/>
    </cofactor>
</comment>
<keyword evidence="5 18" id="KW-0479">Metal-binding</keyword>
<dbReference type="CDD" id="cd01171">
    <property type="entry name" value="YXKO-related"/>
    <property type="match status" value="1"/>
</dbReference>
<dbReference type="InterPro" id="IPR030677">
    <property type="entry name" value="Nnr"/>
</dbReference>
<evidence type="ECO:0000256" key="17">
    <source>
        <dbReference type="HAMAP-Rule" id="MF_01965"/>
    </source>
</evidence>
<dbReference type="HAMAP" id="MF_01966">
    <property type="entry name" value="NADHX_epimerase"/>
    <property type="match status" value="1"/>
</dbReference>
<evidence type="ECO:0000256" key="7">
    <source>
        <dbReference type="ARBA" id="ARBA00022840"/>
    </source>
</evidence>
<dbReference type="EMBL" id="CP000116">
    <property type="protein sequence ID" value="AAZ96579.1"/>
    <property type="molecule type" value="Genomic_DNA"/>
</dbReference>
<evidence type="ECO:0000259" key="20">
    <source>
        <dbReference type="PROSITE" id="PS51383"/>
    </source>
</evidence>
<comment type="catalytic activity">
    <reaction evidence="16 17 19">
        <text>(6S)-NADPHX + ADP = AMP + phosphate + NADPH + H(+)</text>
        <dbReference type="Rhea" id="RHEA:32235"/>
        <dbReference type="ChEBI" id="CHEBI:15378"/>
        <dbReference type="ChEBI" id="CHEBI:43474"/>
        <dbReference type="ChEBI" id="CHEBI:57783"/>
        <dbReference type="ChEBI" id="CHEBI:64076"/>
        <dbReference type="ChEBI" id="CHEBI:456215"/>
        <dbReference type="ChEBI" id="CHEBI:456216"/>
        <dbReference type="EC" id="4.2.1.136"/>
    </reaction>
</comment>
<dbReference type="EC" id="5.1.99.6" evidence="19"/>
<dbReference type="GO" id="GO:0052855">
    <property type="term" value="F:ADP-dependent NAD(P)H-hydrate dehydratase activity"/>
    <property type="evidence" value="ECO:0007669"/>
    <property type="project" value="UniProtKB-UniRule"/>
</dbReference>
<feature type="binding site" evidence="17">
    <location>
        <position position="374"/>
    </location>
    <ligand>
        <name>(6S)-NADPHX</name>
        <dbReference type="ChEBI" id="CHEBI:64076"/>
    </ligand>
</feature>
<dbReference type="PANTHER" id="PTHR12592:SF0">
    <property type="entry name" value="ATP-DEPENDENT (S)-NAD(P)H-HYDRATE DEHYDRATASE"/>
    <property type="match status" value="1"/>
</dbReference>
<dbReference type="InterPro" id="IPR036652">
    <property type="entry name" value="YjeF_N_dom_sf"/>
</dbReference>
<dbReference type="InterPro" id="IPR029056">
    <property type="entry name" value="Ribokinase-like"/>
</dbReference>
<protein>
    <recommendedName>
        <fullName evidence="19">Bifunctional NAD(P)H-hydrate repair enzyme</fullName>
    </recommendedName>
    <alternativeName>
        <fullName evidence="19">Nicotinamide nucleotide repair protein</fullName>
    </alternativeName>
    <domain>
        <recommendedName>
            <fullName evidence="19">ADP-dependent (S)-NAD(P)H-hydrate dehydratase</fullName>
            <ecNumber evidence="19">4.2.1.136</ecNumber>
        </recommendedName>
        <alternativeName>
            <fullName evidence="19">ADP-dependent NAD(P)HX dehydratase</fullName>
        </alternativeName>
    </domain>
    <domain>
        <recommendedName>
            <fullName evidence="19">NAD(P)H-hydrate epimerase</fullName>
            <ecNumber evidence="19">5.1.99.6</ecNumber>
        </recommendedName>
    </domain>
</protein>
<keyword evidence="11 18" id="KW-0413">Isomerase</keyword>
<comment type="similarity">
    <text evidence="3 19">In the N-terminal section; belongs to the NnrE/AIBP family.</text>
</comment>
<feature type="binding site" evidence="17">
    <location>
        <position position="266"/>
    </location>
    <ligand>
        <name>(6S)-NADPHX</name>
        <dbReference type="ChEBI" id="CHEBI:64076"/>
    </ligand>
</feature>
<evidence type="ECO:0000256" key="14">
    <source>
        <dbReference type="ARBA" id="ARBA00025153"/>
    </source>
</evidence>
<dbReference type="GO" id="GO:0046872">
    <property type="term" value="F:metal ion binding"/>
    <property type="evidence" value="ECO:0007669"/>
    <property type="project" value="UniProtKB-UniRule"/>
</dbReference>
<evidence type="ECO:0000313" key="22">
    <source>
        <dbReference type="EMBL" id="AAZ96579.1"/>
    </source>
</evidence>
<dbReference type="Gene3D" id="3.40.50.10260">
    <property type="entry name" value="YjeF N-terminal domain"/>
    <property type="match status" value="1"/>
</dbReference>
<dbReference type="PANTHER" id="PTHR12592">
    <property type="entry name" value="ATP-DEPENDENT (S)-NAD(P)H-HYDRATE DEHYDRATASE FAMILY MEMBER"/>
    <property type="match status" value="1"/>
</dbReference>
<evidence type="ECO:0000256" key="12">
    <source>
        <dbReference type="ARBA" id="ARBA00023239"/>
    </source>
</evidence>
<dbReference type="PIRSF" id="PIRSF017184">
    <property type="entry name" value="Nnr"/>
    <property type="match status" value="1"/>
</dbReference>
<comment type="catalytic activity">
    <reaction evidence="1 18 19">
        <text>(6R)-NADHX = (6S)-NADHX</text>
        <dbReference type="Rhea" id="RHEA:32215"/>
        <dbReference type="ChEBI" id="CHEBI:64074"/>
        <dbReference type="ChEBI" id="CHEBI:64075"/>
        <dbReference type="EC" id="5.1.99.6"/>
    </reaction>
</comment>
<dbReference type="Pfam" id="PF01256">
    <property type="entry name" value="Carb_kinase"/>
    <property type="match status" value="1"/>
</dbReference>
<dbReference type="HAMAP" id="MF_01965">
    <property type="entry name" value="NADHX_dehydratase"/>
    <property type="match status" value="1"/>
</dbReference>
<sequence>MFRPPPRCRAMSPLSAPLSPPLYTTAELRAVETRFAADGLMERAGAAAAELAASLAGEAGGPVLVLVGPGNNGGDALVAARLLAAEGSPVHAVGGADPARLPADAARAHAAWRQAGGTLQREIPSRRFGLVVDGLFGAGLQRDVAGNEAHWIAQANALGCPRLALDVPSGLDSDSGRARGCAFRADHTLTFLGLKPGLLTADGPDYAGQVHLDTLGIDPADMPSVKGIALTGLDARHRLPPRAQNSHKGQFGHVAIVGGAPGMVGACLLAGRAALAQGAGSVSVAVLDDRVAVDYGAPRLMFASAEALVEASLDVLALGPGLGRSPRARALLQTALGADCPLVLDADALNLIATDPELGLAAAQRNAATVLTPHPGEAGRLLGVDTQAVQADRVGAAHELSTRFGAHVALKGAGTVIAHPGGRYAINTSGGPWLAQAGSGDRLTGMVAALLGQGMETGNALEAAVWLHGADRPEHQHIRVLR</sequence>
<dbReference type="EC" id="4.2.1.136" evidence="19"/>
<evidence type="ECO:0000256" key="6">
    <source>
        <dbReference type="ARBA" id="ARBA00022741"/>
    </source>
</evidence>
<comment type="catalytic activity">
    <reaction evidence="15 17 19">
        <text>(6S)-NADHX + ADP = AMP + phosphate + NADH + H(+)</text>
        <dbReference type="Rhea" id="RHEA:32223"/>
        <dbReference type="ChEBI" id="CHEBI:15378"/>
        <dbReference type="ChEBI" id="CHEBI:43474"/>
        <dbReference type="ChEBI" id="CHEBI:57945"/>
        <dbReference type="ChEBI" id="CHEBI:64074"/>
        <dbReference type="ChEBI" id="CHEBI:456215"/>
        <dbReference type="ChEBI" id="CHEBI:456216"/>
        <dbReference type="EC" id="4.2.1.136"/>
    </reaction>
</comment>
<feature type="binding site" evidence="17">
    <location>
        <position position="441"/>
    </location>
    <ligand>
        <name>(6S)-NADPHX</name>
        <dbReference type="ChEBI" id="CHEBI:64076"/>
    </ligand>
</feature>
<evidence type="ECO:0000259" key="21">
    <source>
        <dbReference type="PROSITE" id="PS51385"/>
    </source>
</evidence>
<keyword evidence="13" id="KW-0511">Multifunctional enzyme</keyword>
<comment type="function">
    <text evidence="17">Catalyzes the dehydration of the S-form of NAD(P)HX at the expense of ADP, which is converted to AMP. Together with NAD(P)HX epimerase, which catalyzes the epimerization of the S- and R-forms, the enzyme allows the repair of both epimers of NAD(P)HX, a damaged form of NAD(P)H that is a result of enzymatic or heat-dependent hydration.</text>
</comment>
<dbReference type="GO" id="GO:0110051">
    <property type="term" value="P:metabolite repair"/>
    <property type="evidence" value="ECO:0007669"/>
    <property type="project" value="TreeGrafter"/>
</dbReference>
<dbReference type="Proteomes" id="UP000008291">
    <property type="component" value="Chromosome"/>
</dbReference>
<dbReference type="SUPFAM" id="SSF64153">
    <property type="entry name" value="YjeF N-terminal domain-like"/>
    <property type="match status" value="1"/>
</dbReference>
<dbReference type="eggNOG" id="COG0063">
    <property type="taxonomic scope" value="Bacteria"/>
</dbReference>
<keyword evidence="6 17" id="KW-0547">Nucleotide-binding</keyword>
<dbReference type="GO" id="GO:0046496">
    <property type="term" value="P:nicotinamide nucleotide metabolic process"/>
    <property type="evidence" value="ECO:0007669"/>
    <property type="project" value="UniProtKB-UniRule"/>
</dbReference>
<dbReference type="NCBIfam" id="TIGR00196">
    <property type="entry name" value="yjeF_cterm"/>
    <property type="match status" value="1"/>
</dbReference>
<dbReference type="SUPFAM" id="SSF53613">
    <property type="entry name" value="Ribokinase-like"/>
    <property type="match status" value="1"/>
</dbReference>
<reference evidence="22 23" key="1">
    <citation type="journal article" date="2006" name="J. Bacteriol.">
        <title>The genome sequence of the obligately chemolithoautotrophic, facultatively anaerobic bacterium Thiobacillus denitrificans.</title>
        <authorList>
            <person name="Beller H.R."/>
            <person name="Chain P.S."/>
            <person name="Letain T.E."/>
            <person name="Chakicherla A."/>
            <person name="Larimer F.W."/>
            <person name="Richardson P.M."/>
            <person name="Coleman M.A."/>
            <person name="Wood A.P."/>
            <person name="Kelly D.P."/>
        </authorList>
    </citation>
    <scope>NUCLEOTIDE SEQUENCE [LARGE SCALE GENOMIC DNA]</scope>
    <source>
        <strain evidence="22 23">ATCC 25259</strain>
    </source>
</reference>
<dbReference type="Gene3D" id="3.40.1190.20">
    <property type="match status" value="1"/>
</dbReference>
<accession>Q3SF10</accession>
<comment type="similarity">
    <text evidence="4 19">In the C-terminal section; belongs to the NnrD/CARKD family.</text>
</comment>
<comment type="catalytic activity">
    <reaction evidence="2 18 19">
        <text>(6R)-NADPHX = (6S)-NADPHX</text>
        <dbReference type="Rhea" id="RHEA:32227"/>
        <dbReference type="ChEBI" id="CHEBI:64076"/>
        <dbReference type="ChEBI" id="CHEBI:64077"/>
        <dbReference type="EC" id="5.1.99.6"/>
    </reaction>
</comment>
<keyword evidence="23" id="KW-1185">Reference proteome</keyword>
<evidence type="ECO:0000313" key="23">
    <source>
        <dbReference type="Proteomes" id="UP000008291"/>
    </source>
</evidence>
<feature type="domain" description="YjeF C-terminal" evidence="20">
    <location>
        <begin position="231"/>
        <end position="482"/>
    </location>
</feature>
<evidence type="ECO:0000256" key="13">
    <source>
        <dbReference type="ARBA" id="ARBA00023268"/>
    </source>
</evidence>
<organism evidence="22 23">
    <name type="scientific">Thiobacillus denitrificans (strain ATCC 25259 / T1)</name>
    <dbReference type="NCBI Taxonomy" id="292415"/>
    <lineage>
        <taxon>Bacteria</taxon>
        <taxon>Pseudomonadati</taxon>
        <taxon>Pseudomonadota</taxon>
        <taxon>Betaproteobacteria</taxon>
        <taxon>Nitrosomonadales</taxon>
        <taxon>Thiobacillaceae</taxon>
        <taxon>Thiobacillus</taxon>
    </lineage>
</organism>
<dbReference type="Pfam" id="PF03853">
    <property type="entry name" value="YjeF_N"/>
    <property type="match status" value="1"/>
</dbReference>
<feature type="binding site" evidence="18">
    <location>
        <position position="72"/>
    </location>
    <ligand>
        <name>K(+)</name>
        <dbReference type="ChEBI" id="CHEBI:29103"/>
    </ligand>
</feature>